<dbReference type="PROSITE" id="PS50850">
    <property type="entry name" value="MFS"/>
    <property type="match status" value="1"/>
</dbReference>
<dbReference type="AlphaFoldDB" id="A0A2S8GS29"/>
<dbReference type="RefSeq" id="WP_105334123.1">
    <property type="nucleotide sequence ID" value="NZ_PUHZ01000005.1"/>
</dbReference>
<feature type="transmembrane region" description="Helical" evidence="5">
    <location>
        <begin position="337"/>
        <end position="358"/>
    </location>
</feature>
<keyword evidence="1 5" id="KW-0812">Transmembrane</keyword>
<feature type="region of interest" description="Disordered" evidence="4">
    <location>
        <begin position="1"/>
        <end position="26"/>
    </location>
</feature>
<feature type="transmembrane region" description="Helical" evidence="5">
    <location>
        <begin position="243"/>
        <end position="263"/>
    </location>
</feature>
<dbReference type="SUPFAM" id="SSF103473">
    <property type="entry name" value="MFS general substrate transporter"/>
    <property type="match status" value="1"/>
</dbReference>
<evidence type="ECO:0000256" key="1">
    <source>
        <dbReference type="ARBA" id="ARBA00022692"/>
    </source>
</evidence>
<dbReference type="Gene3D" id="1.20.1250.20">
    <property type="entry name" value="MFS general substrate transporter like domains"/>
    <property type="match status" value="1"/>
</dbReference>
<dbReference type="PANTHER" id="PTHR43129">
    <property type="entry name" value="FOSMIDOMYCIN RESISTANCE PROTEIN"/>
    <property type="match status" value="1"/>
</dbReference>
<keyword evidence="3 5" id="KW-0472">Membrane</keyword>
<evidence type="ECO:0000256" key="4">
    <source>
        <dbReference type="SAM" id="MobiDB-lite"/>
    </source>
</evidence>
<gene>
    <name evidence="7" type="ORF">C5Y93_04130</name>
</gene>
<feature type="transmembrane region" description="Helical" evidence="5">
    <location>
        <begin position="70"/>
        <end position="91"/>
    </location>
</feature>
<evidence type="ECO:0000256" key="3">
    <source>
        <dbReference type="ARBA" id="ARBA00023136"/>
    </source>
</evidence>
<dbReference type="Proteomes" id="UP000237819">
    <property type="component" value="Unassembled WGS sequence"/>
</dbReference>
<dbReference type="InterPro" id="IPR020846">
    <property type="entry name" value="MFS_dom"/>
</dbReference>
<feature type="compositionally biased region" description="Polar residues" evidence="4">
    <location>
        <begin position="1"/>
        <end position="12"/>
    </location>
</feature>
<evidence type="ECO:0000256" key="2">
    <source>
        <dbReference type="ARBA" id="ARBA00022989"/>
    </source>
</evidence>
<feature type="transmembrane region" description="Helical" evidence="5">
    <location>
        <begin position="370"/>
        <end position="393"/>
    </location>
</feature>
<organism evidence="7 8">
    <name type="scientific">Blastopirellula marina</name>
    <dbReference type="NCBI Taxonomy" id="124"/>
    <lineage>
        <taxon>Bacteria</taxon>
        <taxon>Pseudomonadati</taxon>
        <taxon>Planctomycetota</taxon>
        <taxon>Planctomycetia</taxon>
        <taxon>Pirellulales</taxon>
        <taxon>Pirellulaceae</taxon>
        <taxon>Blastopirellula</taxon>
    </lineage>
</organism>
<name>A0A2S8GS29_9BACT</name>
<feature type="transmembrane region" description="Helical" evidence="5">
    <location>
        <begin position="313"/>
        <end position="331"/>
    </location>
</feature>
<dbReference type="InterPro" id="IPR036259">
    <property type="entry name" value="MFS_trans_sf"/>
</dbReference>
<dbReference type="PANTHER" id="PTHR43129:SF1">
    <property type="entry name" value="FOSMIDOMYCIN RESISTANCE PROTEIN"/>
    <property type="match status" value="1"/>
</dbReference>
<accession>A0A2S8GS29</accession>
<evidence type="ECO:0000313" key="7">
    <source>
        <dbReference type="EMBL" id="PQO47235.1"/>
    </source>
</evidence>
<feature type="transmembrane region" description="Helical" evidence="5">
    <location>
        <begin position="399"/>
        <end position="420"/>
    </location>
</feature>
<dbReference type="InterPro" id="IPR011701">
    <property type="entry name" value="MFS"/>
</dbReference>
<feature type="domain" description="Major facilitator superfamily (MFS) profile" evidence="6">
    <location>
        <begin position="41"/>
        <end position="423"/>
    </location>
</feature>
<comment type="caution">
    <text evidence="7">The sequence shown here is derived from an EMBL/GenBank/DDBJ whole genome shotgun (WGS) entry which is preliminary data.</text>
</comment>
<dbReference type="CDD" id="cd17478">
    <property type="entry name" value="MFS_FsR"/>
    <property type="match status" value="1"/>
</dbReference>
<dbReference type="GO" id="GO:0005886">
    <property type="term" value="C:plasma membrane"/>
    <property type="evidence" value="ECO:0007669"/>
    <property type="project" value="TreeGrafter"/>
</dbReference>
<evidence type="ECO:0000259" key="6">
    <source>
        <dbReference type="PROSITE" id="PS50850"/>
    </source>
</evidence>
<evidence type="ECO:0000313" key="8">
    <source>
        <dbReference type="Proteomes" id="UP000237819"/>
    </source>
</evidence>
<dbReference type="EMBL" id="PUHZ01000005">
    <property type="protein sequence ID" value="PQO47235.1"/>
    <property type="molecule type" value="Genomic_DNA"/>
</dbReference>
<dbReference type="GO" id="GO:0022857">
    <property type="term" value="F:transmembrane transporter activity"/>
    <property type="evidence" value="ECO:0007669"/>
    <property type="project" value="InterPro"/>
</dbReference>
<sequence length="424" mass="44792">MATDSSGTTLASEDSPDILPTSPETAAADAKGSQTQLVIAILGSLSAAHLLNDVMQSLLPAVYPLLKENYSLSFFQVGLITFTFQVTASLLQPLVGLTTDKRPWPYSLVVGMSFTLVGLNLLALAGSFGSILVAAAMVGIGSSVFHPEASRVARIASGGRYGFAQSLFQVGGNAGSAIGPLLAAFVVAPFGQRSIAWFSIGAIAALGILGYVGRWYQQHLNALKAKSRGKFDELKSTLTPARVYAAVGVLLLLVFSKYIYLVSLSSYYTFYLMDKFDVPVQAAQLYLFVFLGAVAVGTLGGGPVGDRVGFKTVIWFSILGVLPFTLILPYANLFWTAVLTVPIGLILASAFSAIIVYAQELMPAKVGMIAGMFFGFAFGIAGIGAAALGWLADQTSIEYVYHVCSFLPLVGLLTAFLPNLESAR</sequence>
<feature type="transmembrane region" description="Helical" evidence="5">
    <location>
        <begin position="194"/>
        <end position="216"/>
    </location>
</feature>
<keyword evidence="2 5" id="KW-1133">Transmembrane helix</keyword>
<protein>
    <submittedName>
        <fullName evidence="7">MFS transporter</fullName>
    </submittedName>
</protein>
<dbReference type="Pfam" id="PF07690">
    <property type="entry name" value="MFS_1"/>
    <property type="match status" value="1"/>
</dbReference>
<dbReference type="OrthoDB" id="9770492at2"/>
<feature type="transmembrane region" description="Helical" evidence="5">
    <location>
        <begin position="283"/>
        <end position="301"/>
    </location>
</feature>
<evidence type="ECO:0000256" key="5">
    <source>
        <dbReference type="SAM" id="Phobius"/>
    </source>
</evidence>
<proteinExistence type="predicted"/>
<feature type="transmembrane region" description="Helical" evidence="5">
    <location>
        <begin position="167"/>
        <end position="188"/>
    </location>
</feature>
<reference evidence="7 8" key="1">
    <citation type="submission" date="2018-02" db="EMBL/GenBank/DDBJ databases">
        <title>Comparative genomes isolates from brazilian mangrove.</title>
        <authorList>
            <person name="Araujo J.E."/>
            <person name="Taketani R.G."/>
            <person name="Silva M.C.P."/>
            <person name="Loureco M.V."/>
            <person name="Andreote F.D."/>
        </authorList>
    </citation>
    <scope>NUCLEOTIDE SEQUENCE [LARGE SCALE GENOMIC DNA]</scope>
    <source>
        <strain evidence="7 8">Nap-Phe MGV</strain>
    </source>
</reference>